<keyword evidence="3" id="KW-1185">Reference proteome</keyword>
<protein>
    <submittedName>
        <fullName evidence="2">Uncharacterized protein</fullName>
    </submittedName>
</protein>
<feature type="region of interest" description="Disordered" evidence="1">
    <location>
        <begin position="66"/>
        <end position="86"/>
    </location>
</feature>
<evidence type="ECO:0000313" key="3">
    <source>
        <dbReference type="Proteomes" id="UP001335648"/>
    </source>
</evidence>
<dbReference type="EMBL" id="JAULUE010002063">
    <property type="protein sequence ID" value="KAK5881587.1"/>
    <property type="molecule type" value="Genomic_DNA"/>
</dbReference>
<dbReference type="AlphaFoldDB" id="A0AAN8GKA3"/>
<proteinExistence type="predicted"/>
<organism evidence="2 3">
    <name type="scientific">Champsocephalus esox</name>
    <name type="common">pike icefish</name>
    <dbReference type="NCBI Taxonomy" id="159716"/>
    <lineage>
        <taxon>Eukaryota</taxon>
        <taxon>Metazoa</taxon>
        <taxon>Chordata</taxon>
        <taxon>Craniata</taxon>
        <taxon>Vertebrata</taxon>
        <taxon>Euteleostomi</taxon>
        <taxon>Actinopterygii</taxon>
        <taxon>Neopterygii</taxon>
        <taxon>Teleostei</taxon>
        <taxon>Neoteleostei</taxon>
        <taxon>Acanthomorphata</taxon>
        <taxon>Eupercaria</taxon>
        <taxon>Perciformes</taxon>
        <taxon>Notothenioidei</taxon>
        <taxon>Channichthyidae</taxon>
        <taxon>Champsocephalus</taxon>
    </lineage>
</organism>
<name>A0AAN8GKA3_9TELE</name>
<evidence type="ECO:0000256" key="1">
    <source>
        <dbReference type="SAM" id="MobiDB-lite"/>
    </source>
</evidence>
<accession>A0AAN8GKA3</accession>
<comment type="caution">
    <text evidence="2">The sequence shown here is derived from an EMBL/GenBank/DDBJ whole genome shotgun (WGS) entry which is preliminary data.</text>
</comment>
<dbReference type="Proteomes" id="UP001335648">
    <property type="component" value="Unassembled WGS sequence"/>
</dbReference>
<evidence type="ECO:0000313" key="2">
    <source>
        <dbReference type="EMBL" id="KAK5881587.1"/>
    </source>
</evidence>
<sequence>MMYWREKGGTEEMRIEGHAEVKGMLFRHEGPQMKRGRESDPLIEYALGPRIDNMCRTNVFPRDSSFLSQKEKQSRAELWNNHRQVE</sequence>
<gene>
    <name evidence="2" type="ORF">CesoFtcFv8_022367</name>
</gene>
<reference evidence="2 3" key="1">
    <citation type="journal article" date="2023" name="Mol. Biol. Evol.">
        <title>Genomics of Secondarily Temperate Adaptation in the Only Non-Antarctic Icefish.</title>
        <authorList>
            <person name="Rivera-Colon A.G."/>
            <person name="Rayamajhi N."/>
            <person name="Minhas B.F."/>
            <person name="Madrigal G."/>
            <person name="Bilyk K.T."/>
            <person name="Yoon V."/>
            <person name="Hune M."/>
            <person name="Gregory S."/>
            <person name="Cheng C.H.C."/>
            <person name="Catchen J.M."/>
        </authorList>
    </citation>
    <scope>NUCLEOTIDE SEQUENCE [LARGE SCALE GENOMIC DNA]</scope>
    <source>
        <strain evidence="2">JC2023a</strain>
    </source>
</reference>